<feature type="region of interest" description="Disordered" evidence="1">
    <location>
        <begin position="141"/>
        <end position="173"/>
    </location>
</feature>
<dbReference type="EMBL" id="JAUOPG010000003">
    <property type="protein sequence ID" value="MDO6453090.1"/>
    <property type="molecule type" value="Genomic_DNA"/>
</dbReference>
<feature type="domain" description="DUF4123" evidence="2">
    <location>
        <begin position="209"/>
        <end position="326"/>
    </location>
</feature>
<organism evidence="3 4">
    <name type="scientific">Neptunomonas phycophila</name>
    <dbReference type="NCBI Taxonomy" id="1572645"/>
    <lineage>
        <taxon>Bacteria</taxon>
        <taxon>Pseudomonadati</taxon>
        <taxon>Pseudomonadota</taxon>
        <taxon>Gammaproteobacteria</taxon>
        <taxon>Oceanospirillales</taxon>
        <taxon>Oceanospirillaceae</taxon>
        <taxon>Neptunomonas</taxon>
    </lineage>
</organism>
<dbReference type="InterPro" id="IPR025391">
    <property type="entry name" value="DUF4123"/>
</dbReference>
<proteinExistence type="predicted"/>
<dbReference type="Pfam" id="PF13503">
    <property type="entry name" value="DUF4123"/>
    <property type="match status" value="1"/>
</dbReference>
<feature type="compositionally biased region" description="Basic and acidic residues" evidence="1">
    <location>
        <begin position="149"/>
        <end position="159"/>
    </location>
</feature>
<reference evidence="3" key="1">
    <citation type="submission" date="2023-07" db="EMBL/GenBank/DDBJ databases">
        <title>Genome content predicts the carbon catabolic preferences of heterotrophic bacteria.</title>
        <authorList>
            <person name="Gralka M."/>
        </authorList>
    </citation>
    <scope>NUCLEOTIDE SEQUENCE</scope>
    <source>
        <strain evidence="3">I2M16</strain>
    </source>
</reference>
<accession>A0AAW7XJS1</accession>
<name>A0AAW7XJS1_9GAMM</name>
<dbReference type="PROSITE" id="PS51257">
    <property type="entry name" value="PROKAR_LIPOPROTEIN"/>
    <property type="match status" value="1"/>
</dbReference>
<evidence type="ECO:0000313" key="4">
    <source>
        <dbReference type="Proteomes" id="UP001169862"/>
    </source>
</evidence>
<dbReference type="AlphaFoldDB" id="A0AAW7XJS1"/>
<evidence type="ECO:0000313" key="3">
    <source>
        <dbReference type="EMBL" id="MDO6453090.1"/>
    </source>
</evidence>
<sequence length="510" mass="58053">MNQKATSMTNSASQSPQAWIGACQVMAQPGKLRFWEGQALQAIAYAIVLARSPEDYKAQLYQSLQHNGLDLIRLGDVEPLLQRFKTRGMAQDLVQLARQATPASPVIFGRFQALEETETKPSVPSVEEVSENPEIAHEYRSTDNSAADLRSDMDVEGPHDTPPAAVNLEPPQPQWPLPTLTELDWEAIQQQTTLLQQAAQLHHSAPFALWAIIDGANWPEIQQELEAHDPPHACLYSTLDEENRAMAPWLVKLDPDNPVTERFKEQDQINHSGIVFSSNQPIKALREHFRLFTMLWTPADDKSPIYYRFYDPRVLLDSLHTLDDWKIGRLLQPIEQLYIPLSPLLGLAEHEDIDNSVDLFGDEYTYQGRILAVAPQAELPDGTVNSRKAFKVTEREFERFGELHGVRAERQLARELSDEFQLEFSSDSYRLAASMACTQGKSFDFTSQKQVRTLAQSYLLFGTDFPKGYPDIEQLMSSNELLNWQKRQALEEWIPKGIARRNIRRMLKMA</sequence>
<evidence type="ECO:0000259" key="2">
    <source>
        <dbReference type="Pfam" id="PF13503"/>
    </source>
</evidence>
<dbReference type="RefSeq" id="WP_303549209.1">
    <property type="nucleotide sequence ID" value="NZ_JAUOPG010000003.1"/>
</dbReference>
<gene>
    <name evidence="3" type="ORF">Q4490_05895</name>
</gene>
<comment type="caution">
    <text evidence="3">The sequence shown here is derived from an EMBL/GenBank/DDBJ whole genome shotgun (WGS) entry which is preliminary data.</text>
</comment>
<dbReference type="Proteomes" id="UP001169862">
    <property type="component" value="Unassembled WGS sequence"/>
</dbReference>
<evidence type="ECO:0000256" key="1">
    <source>
        <dbReference type="SAM" id="MobiDB-lite"/>
    </source>
</evidence>
<protein>
    <submittedName>
        <fullName evidence="3">DUF4123 domain-containing protein</fullName>
    </submittedName>
</protein>